<evidence type="ECO:0000256" key="1">
    <source>
        <dbReference type="ARBA" id="ARBA00010641"/>
    </source>
</evidence>
<evidence type="ECO:0000313" key="8">
    <source>
        <dbReference type="EMBL" id="KYF70700.1"/>
    </source>
</evidence>
<dbReference type="InterPro" id="IPR013249">
    <property type="entry name" value="RNA_pol_sigma70_r4_t2"/>
</dbReference>
<dbReference type="InterPro" id="IPR036388">
    <property type="entry name" value="WH-like_DNA-bd_sf"/>
</dbReference>
<feature type="domain" description="RNA polymerase sigma factor 70 region 4 type 2" evidence="7">
    <location>
        <begin position="138"/>
        <end position="187"/>
    </location>
</feature>
<dbReference type="InterPro" id="IPR013325">
    <property type="entry name" value="RNA_pol_sigma_r2"/>
</dbReference>
<dbReference type="Gene3D" id="1.10.10.10">
    <property type="entry name" value="Winged helix-like DNA-binding domain superfamily/Winged helix DNA-binding domain"/>
    <property type="match status" value="1"/>
</dbReference>
<dbReference type="OrthoDB" id="5514556at2"/>
<sequence>MSRPLTLVRPLPPLARDAFSGDDAALVAGFRRGDRRARAALYDRYAEHIHRVLYRLLGFHHDLADLHHDVFVRALGSLPNLEDPSALKGWLTMIAVHVARSSITRARRRRWLWFLPSEELPEVESSAASGEVLDALRATYAVLDALPVDERIAFALRFIDGMELTEVAAACETSLATVKRRLARASARFGAEARKQPVLEAWLEGGTRWGNPSDR</sequence>
<dbReference type="EMBL" id="JEMA01000380">
    <property type="protein sequence ID" value="KYF70700.1"/>
    <property type="molecule type" value="Genomic_DNA"/>
</dbReference>
<dbReference type="SUPFAM" id="SSF88659">
    <property type="entry name" value="Sigma3 and sigma4 domains of RNA polymerase sigma factors"/>
    <property type="match status" value="1"/>
</dbReference>
<dbReference type="Gene3D" id="1.10.1740.10">
    <property type="match status" value="1"/>
</dbReference>
<gene>
    <name evidence="8" type="ORF">BE15_11875</name>
</gene>
<dbReference type="RefSeq" id="WP_061607468.1">
    <property type="nucleotide sequence ID" value="NZ_JEMA01000380.1"/>
</dbReference>
<dbReference type="InterPro" id="IPR007627">
    <property type="entry name" value="RNA_pol_sigma70_r2"/>
</dbReference>
<evidence type="ECO:0000256" key="2">
    <source>
        <dbReference type="ARBA" id="ARBA00023015"/>
    </source>
</evidence>
<dbReference type="GO" id="GO:0016987">
    <property type="term" value="F:sigma factor activity"/>
    <property type="evidence" value="ECO:0007669"/>
    <property type="project" value="UniProtKB-KW"/>
</dbReference>
<dbReference type="InterPro" id="IPR039425">
    <property type="entry name" value="RNA_pol_sigma-70-like"/>
</dbReference>
<keyword evidence="2" id="KW-0805">Transcription regulation</keyword>
<dbReference type="NCBIfam" id="TIGR02937">
    <property type="entry name" value="sigma70-ECF"/>
    <property type="match status" value="1"/>
</dbReference>
<dbReference type="InterPro" id="IPR014284">
    <property type="entry name" value="RNA_pol_sigma-70_dom"/>
</dbReference>
<proteinExistence type="inferred from homology"/>
<dbReference type="GO" id="GO:0003677">
    <property type="term" value="F:DNA binding"/>
    <property type="evidence" value="ECO:0007669"/>
    <property type="project" value="UniProtKB-KW"/>
</dbReference>
<dbReference type="Pfam" id="PF08281">
    <property type="entry name" value="Sigma70_r4_2"/>
    <property type="match status" value="1"/>
</dbReference>
<evidence type="ECO:0000256" key="3">
    <source>
        <dbReference type="ARBA" id="ARBA00023082"/>
    </source>
</evidence>
<accession>A0A150QRV7</accession>
<keyword evidence="3" id="KW-0731">Sigma factor</keyword>
<evidence type="ECO:0000256" key="5">
    <source>
        <dbReference type="ARBA" id="ARBA00023163"/>
    </source>
</evidence>
<feature type="domain" description="RNA polymerase sigma-70 region 2" evidence="6">
    <location>
        <begin position="41"/>
        <end position="109"/>
    </location>
</feature>
<dbReference type="AlphaFoldDB" id="A0A150QRV7"/>
<dbReference type="Proteomes" id="UP000075260">
    <property type="component" value="Unassembled WGS sequence"/>
</dbReference>
<dbReference type="CDD" id="cd06171">
    <property type="entry name" value="Sigma70_r4"/>
    <property type="match status" value="1"/>
</dbReference>
<name>A0A150QRV7_SORCE</name>
<comment type="caution">
    <text evidence="8">The sequence shown here is derived from an EMBL/GenBank/DDBJ whole genome shotgun (WGS) entry which is preliminary data.</text>
</comment>
<protein>
    <submittedName>
        <fullName evidence="8">RNA polymerase subunit sigma</fullName>
    </submittedName>
</protein>
<dbReference type="InterPro" id="IPR013324">
    <property type="entry name" value="RNA_pol_sigma_r3/r4-like"/>
</dbReference>
<dbReference type="GO" id="GO:0006352">
    <property type="term" value="P:DNA-templated transcription initiation"/>
    <property type="evidence" value="ECO:0007669"/>
    <property type="project" value="InterPro"/>
</dbReference>
<dbReference type="SUPFAM" id="SSF88946">
    <property type="entry name" value="Sigma2 domain of RNA polymerase sigma factors"/>
    <property type="match status" value="1"/>
</dbReference>
<evidence type="ECO:0000256" key="4">
    <source>
        <dbReference type="ARBA" id="ARBA00023125"/>
    </source>
</evidence>
<keyword evidence="4" id="KW-0238">DNA-binding</keyword>
<reference evidence="8 9" key="1">
    <citation type="submission" date="2014-02" db="EMBL/GenBank/DDBJ databases">
        <title>The small core and large imbalanced accessory genome model reveals a collaborative survival strategy of Sorangium cellulosum strains in nature.</title>
        <authorList>
            <person name="Han K."/>
            <person name="Peng R."/>
            <person name="Blom J."/>
            <person name="Li Y.-Z."/>
        </authorList>
    </citation>
    <scope>NUCLEOTIDE SEQUENCE [LARGE SCALE GENOMIC DNA]</scope>
    <source>
        <strain evidence="8 9">So0008-312</strain>
    </source>
</reference>
<dbReference type="PANTHER" id="PTHR43133:SF8">
    <property type="entry name" value="RNA POLYMERASE SIGMA FACTOR HI_1459-RELATED"/>
    <property type="match status" value="1"/>
</dbReference>
<comment type="similarity">
    <text evidence="1">Belongs to the sigma-70 factor family. ECF subfamily.</text>
</comment>
<keyword evidence="5" id="KW-0804">Transcription</keyword>
<dbReference type="PANTHER" id="PTHR43133">
    <property type="entry name" value="RNA POLYMERASE ECF-TYPE SIGMA FACTO"/>
    <property type="match status" value="1"/>
</dbReference>
<organism evidence="8 9">
    <name type="scientific">Sorangium cellulosum</name>
    <name type="common">Polyangium cellulosum</name>
    <dbReference type="NCBI Taxonomy" id="56"/>
    <lineage>
        <taxon>Bacteria</taxon>
        <taxon>Pseudomonadati</taxon>
        <taxon>Myxococcota</taxon>
        <taxon>Polyangia</taxon>
        <taxon>Polyangiales</taxon>
        <taxon>Polyangiaceae</taxon>
        <taxon>Sorangium</taxon>
    </lineage>
</organism>
<evidence type="ECO:0000313" key="9">
    <source>
        <dbReference type="Proteomes" id="UP000075260"/>
    </source>
</evidence>
<dbReference type="Pfam" id="PF04542">
    <property type="entry name" value="Sigma70_r2"/>
    <property type="match status" value="1"/>
</dbReference>
<evidence type="ECO:0000259" key="7">
    <source>
        <dbReference type="Pfam" id="PF08281"/>
    </source>
</evidence>
<evidence type="ECO:0000259" key="6">
    <source>
        <dbReference type="Pfam" id="PF04542"/>
    </source>
</evidence>